<sequence length="79" mass="8885">MTLKGGITLTDDTLQPLTNDPQELLAAKQEADKQKLQFTSFVRSVSGDAPTEKGQVVEPQHRETDQQNNMKDVENRMLE</sequence>
<evidence type="ECO:0000313" key="2">
    <source>
        <dbReference type="EMBL" id="MUG46534.1"/>
    </source>
</evidence>
<name>A0A7X2Z4C6_9BACL</name>
<dbReference type="AlphaFoldDB" id="A0A7X2Z4C6"/>
<evidence type="ECO:0000256" key="1">
    <source>
        <dbReference type="SAM" id="MobiDB-lite"/>
    </source>
</evidence>
<feature type="region of interest" description="Disordered" evidence="1">
    <location>
        <begin position="44"/>
        <end position="79"/>
    </location>
</feature>
<accession>A0A7X2Z4C6</accession>
<protein>
    <submittedName>
        <fullName evidence="2">Uncharacterized protein</fullName>
    </submittedName>
</protein>
<organism evidence="2 3">
    <name type="scientific">Paenibacillus woosongensis</name>
    <dbReference type="NCBI Taxonomy" id="307580"/>
    <lineage>
        <taxon>Bacteria</taxon>
        <taxon>Bacillati</taxon>
        <taxon>Bacillota</taxon>
        <taxon>Bacilli</taxon>
        <taxon>Bacillales</taxon>
        <taxon>Paenibacillaceae</taxon>
        <taxon>Paenibacillus</taxon>
    </lineage>
</organism>
<dbReference type="EMBL" id="WNZW01000006">
    <property type="protein sequence ID" value="MUG46534.1"/>
    <property type="molecule type" value="Genomic_DNA"/>
</dbReference>
<evidence type="ECO:0000313" key="3">
    <source>
        <dbReference type="Proteomes" id="UP000447876"/>
    </source>
</evidence>
<gene>
    <name evidence="2" type="ORF">GNP95_16220</name>
</gene>
<reference evidence="2 3" key="1">
    <citation type="submission" date="2019-11" db="EMBL/GenBank/DDBJ databases">
        <title>Draft genome sequences of five Paenibacillus species of dairy origin.</title>
        <authorList>
            <person name="Olajide A.M."/>
            <person name="Chen S."/>
            <person name="Lapointe G."/>
        </authorList>
    </citation>
    <scope>NUCLEOTIDE SEQUENCE [LARGE SCALE GENOMIC DNA]</scope>
    <source>
        <strain evidence="2 3">12CR55</strain>
    </source>
</reference>
<comment type="caution">
    <text evidence="2">The sequence shown here is derived from an EMBL/GenBank/DDBJ whole genome shotgun (WGS) entry which is preliminary data.</text>
</comment>
<dbReference type="OrthoDB" id="2643026at2"/>
<feature type="compositionally biased region" description="Basic and acidic residues" evidence="1">
    <location>
        <begin position="59"/>
        <end position="79"/>
    </location>
</feature>
<dbReference type="Proteomes" id="UP000447876">
    <property type="component" value="Unassembled WGS sequence"/>
</dbReference>
<proteinExistence type="predicted"/>